<keyword evidence="2" id="KW-1185">Reference proteome</keyword>
<sequence>MRFLLGAFFFGFAAWTTLTGDGLAVELERNGKVYDIFTPLPDGATFTGKGIDRKAHVKGVDISMRLIQDDFADCNQLVSERDSAWYHRGYISDAIKGGSKKECMLSLGNNGGGDYSFIDSRYIWLDMCDCYVAYHLAVKQGAEDIPDLTPLRLALRYSPDKPIPLERLNVDLEINKDWVEAFQIFKERGFRAELVFKILDDSVDILVGSRQLSDRYAEIIADLYGVSVSALKARDVATPDWGFDVETGYPLYKASPQDFASHVSTCYQNGKYWRDCQVNFHQEMGCRMTEGWKYACTYEGQGQDGQSYAKFGDLCWWEPRGDLPMLVGVGDSMEKTVQLPTQKLAAKQDVEYCNDKDWRETLQRDGTPIPARLLK</sequence>
<evidence type="ECO:0000313" key="2">
    <source>
        <dbReference type="Proteomes" id="UP001496627"/>
    </source>
</evidence>
<gene>
    <name evidence="1" type="ORF">ABK249_28275</name>
</gene>
<evidence type="ECO:0000313" key="1">
    <source>
        <dbReference type="EMBL" id="MEQ1408825.1"/>
    </source>
</evidence>
<dbReference type="Proteomes" id="UP001496627">
    <property type="component" value="Unassembled WGS sequence"/>
</dbReference>
<proteinExistence type="predicted"/>
<name>A0ABV0MAG6_9HYPH</name>
<reference evidence="1 2" key="1">
    <citation type="submission" date="2024-05" db="EMBL/GenBank/DDBJ databases">
        <title>Neorhizobium sp. Rsf11, a plant growth promoting and heavy metal resistant PAH-degrader.</title>
        <authorList>
            <person name="Golubev S.N."/>
            <person name="Muratova A.Y."/>
            <person name="Markelova M.I."/>
        </authorList>
    </citation>
    <scope>NUCLEOTIDE SEQUENCE [LARGE SCALE GENOMIC DNA]</scope>
    <source>
        <strain evidence="1 2">Rsf11</strain>
    </source>
</reference>
<accession>A0ABV0MAG6</accession>
<organism evidence="1 2">
    <name type="scientific">Neorhizobium phenanthreniclasticum</name>
    <dbReference type="NCBI Taxonomy" id="3157917"/>
    <lineage>
        <taxon>Bacteria</taxon>
        <taxon>Pseudomonadati</taxon>
        <taxon>Pseudomonadota</taxon>
        <taxon>Alphaproteobacteria</taxon>
        <taxon>Hyphomicrobiales</taxon>
        <taxon>Rhizobiaceae</taxon>
        <taxon>Rhizobium/Agrobacterium group</taxon>
        <taxon>Neorhizobium</taxon>
    </lineage>
</organism>
<protein>
    <submittedName>
        <fullName evidence="1">Uncharacterized protein</fullName>
    </submittedName>
</protein>
<comment type="caution">
    <text evidence="1">The sequence shown here is derived from an EMBL/GenBank/DDBJ whole genome shotgun (WGS) entry which is preliminary data.</text>
</comment>
<dbReference type="RefSeq" id="WP_227705616.1">
    <property type="nucleotide sequence ID" value="NZ_JBEAAL010000031.1"/>
</dbReference>
<dbReference type="EMBL" id="JBEAAL010000031">
    <property type="protein sequence ID" value="MEQ1408825.1"/>
    <property type="molecule type" value="Genomic_DNA"/>
</dbReference>